<evidence type="ECO:0000313" key="3">
    <source>
        <dbReference type="EMBL" id="MBT1704401.1"/>
    </source>
</evidence>
<sequence length="330" mass="37596">MEKFNVINFHKTRDFSNKMNATFEFIKQNFKPLSKSILVIAGPPILIASLLMGSFIGDMFSMTALATQGGNQFETYFTSPSLWLQILLIVVFFLVSGVGTIATINNYIVLYGEKRTNQIEVHEIWQRVRETFWMYLGTMLLFALLAVAVYILMIIPVVLLAAISPFLIGFGIIALICGVIYFFVACSFVFIIRTYERVGFFESIKRSFILIRGKWWSTFGLVFILYIIVGTVSYIFLIPWYAMTIAQSLHSVSTSSFQEPGTTYQIVTMVFFTLYYLAQMVMYAMPNVGIAFQYFNLVERKEARGLMSQIESFGEAPTPPASNNNIEETY</sequence>
<dbReference type="EMBL" id="JAHESD010000030">
    <property type="protein sequence ID" value="MBT1704401.1"/>
    <property type="molecule type" value="Genomic_DNA"/>
</dbReference>
<evidence type="ECO:0000256" key="1">
    <source>
        <dbReference type="SAM" id="Phobius"/>
    </source>
</evidence>
<gene>
    <name evidence="3" type="ORF">KK060_13990</name>
</gene>
<dbReference type="Proteomes" id="UP000772618">
    <property type="component" value="Unassembled WGS sequence"/>
</dbReference>
<keyword evidence="1" id="KW-0472">Membrane</keyword>
<organism evidence="3 4">
    <name type="scientific">Chryseosolibacter indicus</name>
    <dbReference type="NCBI Taxonomy" id="2782351"/>
    <lineage>
        <taxon>Bacteria</taxon>
        <taxon>Pseudomonadati</taxon>
        <taxon>Bacteroidota</taxon>
        <taxon>Cytophagia</taxon>
        <taxon>Cytophagales</taxon>
        <taxon>Chryseotaleaceae</taxon>
        <taxon>Chryseosolibacter</taxon>
    </lineage>
</organism>
<protein>
    <recommendedName>
        <fullName evidence="2">DUF7847 domain-containing protein</fullName>
    </recommendedName>
</protein>
<feature type="transmembrane region" description="Helical" evidence="1">
    <location>
        <begin position="82"/>
        <end position="111"/>
    </location>
</feature>
<feature type="transmembrane region" description="Helical" evidence="1">
    <location>
        <begin position="262"/>
        <end position="278"/>
    </location>
</feature>
<accession>A0ABS5VWM6</accession>
<name>A0ABS5VWM6_9BACT</name>
<comment type="caution">
    <text evidence="3">The sequence shown here is derived from an EMBL/GenBank/DDBJ whole genome shotgun (WGS) entry which is preliminary data.</text>
</comment>
<feature type="transmembrane region" description="Helical" evidence="1">
    <location>
        <begin position="166"/>
        <end position="195"/>
    </location>
</feature>
<reference evidence="3 4" key="1">
    <citation type="submission" date="2021-05" db="EMBL/GenBank/DDBJ databases">
        <title>A Polyphasic approach of four new species of the genus Ohtaekwangia: Ohtaekwangia histidinii sp. nov., Ohtaekwangia cretensis sp. nov., Ohtaekwangia indiensis sp. nov., Ohtaekwangia reichenbachii sp. nov. from diverse environment.</title>
        <authorList>
            <person name="Octaviana S."/>
        </authorList>
    </citation>
    <scope>NUCLEOTIDE SEQUENCE [LARGE SCALE GENOMIC DNA]</scope>
    <source>
        <strain evidence="3 4">PWU20</strain>
    </source>
</reference>
<dbReference type="RefSeq" id="WP_254154360.1">
    <property type="nucleotide sequence ID" value="NZ_JAHESD010000030.1"/>
</dbReference>
<keyword evidence="1" id="KW-0812">Transmembrane</keyword>
<keyword evidence="1" id="KW-1133">Transmembrane helix</keyword>
<feature type="transmembrane region" description="Helical" evidence="1">
    <location>
        <begin position="37"/>
        <end position="62"/>
    </location>
</feature>
<dbReference type="Pfam" id="PF25231">
    <property type="entry name" value="DUF7847"/>
    <property type="match status" value="1"/>
</dbReference>
<evidence type="ECO:0000313" key="4">
    <source>
        <dbReference type="Proteomes" id="UP000772618"/>
    </source>
</evidence>
<evidence type="ECO:0000259" key="2">
    <source>
        <dbReference type="Pfam" id="PF25231"/>
    </source>
</evidence>
<proteinExistence type="predicted"/>
<feature type="transmembrane region" description="Helical" evidence="1">
    <location>
        <begin position="132"/>
        <end position="160"/>
    </location>
</feature>
<feature type="transmembrane region" description="Helical" evidence="1">
    <location>
        <begin position="216"/>
        <end position="242"/>
    </location>
</feature>
<feature type="domain" description="DUF7847" evidence="2">
    <location>
        <begin position="33"/>
        <end position="275"/>
    </location>
</feature>
<dbReference type="InterPro" id="IPR057169">
    <property type="entry name" value="DUF7847"/>
</dbReference>
<keyword evidence="4" id="KW-1185">Reference proteome</keyword>